<evidence type="ECO:0008006" key="4">
    <source>
        <dbReference type="Google" id="ProtNLM"/>
    </source>
</evidence>
<dbReference type="PATRIC" id="fig|570156.3.peg.2399"/>
<dbReference type="RefSeq" id="WP_054552256.1">
    <property type="nucleotide sequence ID" value="NZ_LJTC01000004.1"/>
</dbReference>
<organism evidence="2 3">
    <name type="scientific">Pseudoalteromonas lipolytica</name>
    <dbReference type="NCBI Taxonomy" id="570156"/>
    <lineage>
        <taxon>Bacteria</taxon>
        <taxon>Pseudomonadati</taxon>
        <taxon>Pseudomonadota</taxon>
        <taxon>Gammaproteobacteria</taxon>
        <taxon>Alteromonadales</taxon>
        <taxon>Pseudoalteromonadaceae</taxon>
        <taxon>Pseudoalteromonas</taxon>
    </lineage>
</organism>
<sequence length="168" mass="19103">MKAAKLAVLCFMVGCIFSAQGHQHHHHSHGEGVLFVVHDQDKWQVKFILPAGDIFGFEHQPETAEQKQVIKKTLAQLANSKQLVTFNAECKLIHAKFENPFEHHTHHAHQDLEVEYSFSCDKPVSKVTVTLFAWTEAISVIEAQWITEQAQGIAELTATKPYIEWPHE</sequence>
<feature type="signal peptide" evidence="1">
    <location>
        <begin position="1"/>
        <end position="21"/>
    </location>
</feature>
<dbReference type="InterPro" id="IPR021253">
    <property type="entry name" value="ZrgA-like"/>
</dbReference>
<proteinExistence type="predicted"/>
<dbReference type="OrthoDB" id="7346546at2"/>
<evidence type="ECO:0000313" key="3">
    <source>
        <dbReference type="Proteomes" id="UP000050378"/>
    </source>
</evidence>
<reference evidence="2 3" key="1">
    <citation type="submission" date="2015-09" db="EMBL/GenBank/DDBJ databases">
        <title>Draft Genome Sequence of Pseudoalteromonas lipolytica UCD-48B.</title>
        <authorList>
            <person name="Krusor M."/>
            <person name="Coil D.A."/>
            <person name="Lang J.M."/>
            <person name="Eisen J.A."/>
            <person name="Alexiev A."/>
        </authorList>
    </citation>
    <scope>NUCLEOTIDE SEQUENCE [LARGE SCALE GENOMIC DNA]</scope>
    <source>
        <strain evidence="2 3">UCD-48B</strain>
    </source>
</reference>
<protein>
    <recommendedName>
        <fullName evidence="4">DUF2796 domain-containing protein</fullName>
    </recommendedName>
</protein>
<name>A0A0P7DWI7_9GAMM</name>
<accession>A0A0P7DWI7</accession>
<comment type="caution">
    <text evidence="2">The sequence shown here is derived from an EMBL/GenBank/DDBJ whole genome shotgun (WGS) entry which is preliminary data.</text>
</comment>
<dbReference type="AlphaFoldDB" id="A0A0P7DWI7"/>
<evidence type="ECO:0000313" key="2">
    <source>
        <dbReference type="EMBL" id="KPM84001.1"/>
    </source>
</evidence>
<dbReference type="Proteomes" id="UP000050378">
    <property type="component" value="Unassembled WGS sequence"/>
</dbReference>
<dbReference type="STRING" id="570156.AOG27_06745"/>
<keyword evidence="1" id="KW-0732">Signal</keyword>
<evidence type="ECO:0000256" key="1">
    <source>
        <dbReference type="SAM" id="SignalP"/>
    </source>
</evidence>
<dbReference type="EMBL" id="LJTC01000004">
    <property type="protein sequence ID" value="KPM84001.1"/>
    <property type="molecule type" value="Genomic_DNA"/>
</dbReference>
<gene>
    <name evidence="2" type="ORF">AOG27_06745</name>
</gene>
<feature type="chain" id="PRO_5006138106" description="DUF2796 domain-containing protein" evidence="1">
    <location>
        <begin position="22"/>
        <end position="168"/>
    </location>
</feature>
<dbReference type="Pfam" id="PF10986">
    <property type="entry name" value="ZrgA"/>
    <property type="match status" value="1"/>
</dbReference>